<feature type="compositionally biased region" description="Polar residues" evidence="1">
    <location>
        <begin position="9"/>
        <end position="21"/>
    </location>
</feature>
<reference evidence="2 3" key="1">
    <citation type="submission" date="2016-11" db="EMBL/GenBank/DDBJ databases">
        <authorList>
            <consortium name="Pathogen Informatics"/>
        </authorList>
    </citation>
    <scope>NUCLEOTIDE SEQUENCE [LARGE SCALE GENOMIC DNA]</scope>
    <source>
        <strain evidence="2 3">968</strain>
    </source>
</reference>
<evidence type="ECO:0000313" key="2">
    <source>
        <dbReference type="EMBL" id="SHW87554.1"/>
    </source>
</evidence>
<dbReference type="EMBL" id="FSFA01000001">
    <property type="protein sequence ID" value="SHW87554.1"/>
    <property type="molecule type" value="Genomic_DNA"/>
</dbReference>
<protein>
    <submittedName>
        <fullName evidence="2">Uncharacterized protein</fullName>
    </submittedName>
</protein>
<comment type="caution">
    <text evidence="2">The sequence shown here is derived from an EMBL/GenBank/DDBJ whole genome shotgun (WGS) entry which is preliminary data.</text>
</comment>
<sequence length="307" mass="34131">MVDVAQDRPCSSDSTQDVSQSRVDDRRGISSAEVSSILSGFPRPLWNRVSNALTDMRFGYKQSIYPPLQLRPGGVALPEITLTNGTRQIRLIGVMHLADRAVWNALNVLLSHAIQDSADIHFEAIRPVRKLNQDEIQARRRHRAFHRYLGLAFGMQYQTDAIAPQRDWVHADLTDKELGDIADIRLGEFPDGVGSILARVSRLPFMRSQRGRRIALLSVLSVVQSIPWFSGNADSIVAARNRVAVRTALTSTSSHIISVWGAAHLPGMARLLTEAGWSVIRSGSWITIPWNEGGAPRRHPKQIQDKA</sequence>
<organism evidence="2 3">
    <name type="scientific">Mycobacteroides abscessus subsp. bolletii</name>
    <dbReference type="NCBI Taxonomy" id="319705"/>
    <lineage>
        <taxon>Bacteria</taxon>
        <taxon>Bacillati</taxon>
        <taxon>Actinomycetota</taxon>
        <taxon>Actinomycetes</taxon>
        <taxon>Mycobacteriales</taxon>
        <taxon>Mycobacteriaceae</taxon>
        <taxon>Mycobacteroides</taxon>
        <taxon>Mycobacteroides abscessus</taxon>
    </lineage>
</organism>
<dbReference type="AlphaFoldDB" id="A0A9Q7WH80"/>
<gene>
    <name evidence="2" type="ORF">SAMEA2275694_00576</name>
</gene>
<name>A0A9Q7WH80_9MYCO</name>
<dbReference type="Proteomes" id="UP000185183">
    <property type="component" value="Unassembled WGS sequence"/>
</dbReference>
<feature type="region of interest" description="Disordered" evidence="1">
    <location>
        <begin position="1"/>
        <end position="27"/>
    </location>
</feature>
<evidence type="ECO:0000256" key="1">
    <source>
        <dbReference type="SAM" id="MobiDB-lite"/>
    </source>
</evidence>
<evidence type="ECO:0000313" key="3">
    <source>
        <dbReference type="Proteomes" id="UP000185183"/>
    </source>
</evidence>
<accession>A0A9Q7WH80</accession>
<dbReference type="RefSeq" id="WP_131805048.1">
    <property type="nucleotide sequence ID" value="NZ_FSCP01000001.1"/>
</dbReference>
<proteinExistence type="predicted"/>